<feature type="compositionally biased region" description="Basic and acidic residues" evidence="1">
    <location>
        <begin position="149"/>
        <end position="166"/>
    </location>
</feature>
<gene>
    <name evidence="2" type="ORF">MERR_LOCUS48080</name>
</gene>
<reference evidence="2" key="1">
    <citation type="submission" date="2020-01" db="EMBL/GenBank/DDBJ databases">
        <authorList>
            <person name="Mishra B."/>
        </authorList>
    </citation>
    <scope>NUCLEOTIDE SEQUENCE [LARGE SCALE GENOMIC DNA]</scope>
</reference>
<dbReference type="EMBL" id="CACVBM020001840">
    <property type="protein sequence ID" value="CAA7060844.1"/>
    <property type="molecule type" value="Genomic_DNA"/>
</dbReference>
<dbReference type="Proteomes" id="UP000467841">
    <property type="component" value="Unassembled WGS sequence"/>
</dbReference>
<organism evidence="2 3">
    <name type="scientific">Microthlaspi erraticum</name>
    <dbReference type="NCBI Taxonomy" id="1685480"/>
    <lineage>
        <taxon>Eukaryota</taxon>
        <taxon>Viridiplantae</taxon>
        <taxon>Streptophyta</taxon>
        <taxon>Embryophyta</taxon>
        <taxon>Tracheophyta</taxon>
        <taxon>Spermatophyta</taxon>
        <taxon>Magnoliopsida</taxon>
        <taxon>eudicotyledons</taxon>
        <taxon>Gunneridae</taxon>
        <taxon>Pentapetalae</taxon>
        <taxon>rosids</taxon>
        <taxon>malvids</taxon>
        <taxon>Brassicales</taxon>
        <taxon>Brassicaceae</taxon>
        <taxon>Coluteocarpeae</taxon>
        <taxon>Microthlaspi</taxon>
    </lineage>
</organism>
<sequence>MRVRQQYSRTADDVPAFDPVKLTLQEGICRPLNKTIRLMELEWEMMSNLRRRSLLDCEVRGFQASRQWRKLTAERGGTDLMVSRVHGHQVDQAGPVDPAAKPEREEQQSQPSSSPDLEVPMVGDHHCSRNGTAQSWKRKRNTVGLGRAGELKQRSSSEKEVTREENQIPSRLCGDETEAGFCRARRASGRRESRGGGSSGSEIRRAAAASGGVPGRKD</sequence>
<proteinExistence type="predicted"/>
<name>A0A6D2L8V0_9BRAS</name>
<evidence type="ECO:0000313" key="3">
    <source>
        <dbReference type="Proteomes" id="UP000467841"/>
    </source>
</evidence>
<keyword evidence="3" id="KW-1185">Reference proteome</keyword>
<dbReference type="AlphaFoldDB" id="A0A6D2L8V0"/>
<comment type="caution">
    <text evidence="2">The sequence shown here is derived from an EMBL/GenBank/DDBJ whole genome shotgun (WGS) entry which is preliminary data.</text>
</comment>
<evidence type="ECO:0000313" key="2">
    <source>
        <dbReference type="EMBL" id="CAA7060844.1"/>
    </source>
</evidence>
<feature type="region of interest" description="Disordered" evidence="1">
    <location>
        <begin position="87"/>
        <end position="218"/>
    </location>
</feature>
<evidence type="ECO:0000256" key="1">
    <source>
        <dbReference type="SAM" id="MobiDB-lite"/>
    </source>
</evidence>
<protein>
    <submittedName>
        <fullName evidence="2">Uncharacterized protein</fullName>
    </submittedName>
</protein>
<accession>A0A6D2L8V0</accession>